<evidence type="ECO:0000256" key="5">
    <source>
        <dbReference type="HAMAP-Rule" id="MF_00378"/>
    </source>
</evidence>
<keyword evidence="3 5" id="KW-0378">Hydrolase</keyword>
<keyword evidence="11" id="KW-1185">Reference proteome</keyword>
<dbReference type="AlphaFoldDB" id="A0A934RSR2"/>
<evidence type="ECO:0000313" key="10">
    <source>
        <dbReference type="EMBL" id="MBK1876895.1"/>
    </source>
</evidence>
<dbReference type="EC" id="3.1.11.6" evidence="5"/>
<evidence type="ECO:0000259" key="8">
    <source>
        <dbReference type="Pfam" id="PF02601"/>
    </source>
</evidence>
<evidence type="ECO:0000256" key="7">
    <source>
        <dbReference type="SAM" id="Coils"/>
    </source>
</evidence>
<dbReference type="GO" id="GO:0005737">
    <property type="term" value="C:cytoplasm"/>
    <property type="evidence" value="ECO:0007669"/>
    <property type="project" value="UniProtKB-SubCell"/>
</dbReference>
<evidence type="ECO:0000313" key="11">
    <source>
        <dbReference type="Proteomes" id="UP000617628"/>
    </source>
</evidence>
<keyword evidence="4 5" id="KW-0269">Exonuclease</keyword>
<dbReference type="RefSeq" id="WP_200355112.1">
    <property type="nucleotide sequence ID" value="NZ_JAENIL010000013.1"/>
</dbReference>
<feature type="domain" description="Exonuclease VII large subunit C-terminal" evidence="8">
    <location>
        <begin position="129"/>
        <end position="443"/>
    </location>
</feature>
<keyword evidence="1 5" id="KW-0963">Cytoplasm</keyword>
<dbReference type="InterPro" id="IPR003753">
    <property type="entry name" value="Exonuc_VII_L"/>
</dbReference>
<dbReference type="NCBIfam" id="TIGR00237">
    <property type="entry name" value="xseA"/>
    <property type="match status" value="1"/>
</dbReference>
<protein>
    <recommendedName>
        <fullName evidence="5">Exodeoxyribonuclease 7 large subunit</fullName>
        <ecNumber evidence="5">3.1.11.6</ecNumber>
    </recommendedName>
    <alternativeName>
        <fullName evidence="5">Exodeoxyribonuclease VII large subunit</fullName>
        <shortName evidence="5">Exonuclease VII large subunit</shortName>
    </alternativeName>
</protein>
<comment type="subcellular location">
    <subcellularLocation>
        <location evidence="5 6">Cytoplasm</location>
    </subcellularLocation>
</comment>
<keyword evidence="2 5" id="KW-0540">Nuclease</keyword>
<dbReference type="GO" id="GO:0008855">
    <property type="term" value="F:exodeoxyribonuclease VII activity"/>
    <property type="evidence" value="ECO:0007669"/>
    <property type="project" value="UniProtKB-UniRule"/>
</dbReference>
<accession>A0A934RSR2</accession>
<organism evidence="10 11">
    <name type="scientific">Pelagicoccus mobilis</name>
    <dbReference type="NCBI Taxonomy" id="415221"/>
    <lineage>
        <taxon>Bacteria</taxon>
        <taxon>Pseudomonadati</taxon>
        <taxon>Verrucomicrobiota</taxon>
        <taxon>Opitutia</taxon>
        <taxon>Puniceicoccales</taxon>
        <taxon>Pelagicoccaceae</taxon>
        <taxon>Pelagicoccus</taxon>
    </lineage>
</organism>
<comment type="similarity">
    <text evidence="5 6">Belongs to the XseA family.</text>
</comment>
<keyword evidence="7" id="KW-0175">Coiled coil</keyword>
<comment type="catalytic activity">
    <reaction evidence="5 6">
        <text>Exonucleolytic cleavage in either 5'- to 3'- or 3'- to 5'-direction to yield nucleoside 5'-phosphates.</text>
        <dbReference type="EC" id="3.1.11.6"/>
    </reaction>
</comment>
<evidence type="ECO:0000256" key="1">
    <source>
        <dbReference type="ARBA" id="ARBA00022490"/>
    </source>
</evidence>
<evidence type="ECO:0000256" key="4">
    <source>
        <dbReference type="ARBA" id="ARBA00022839"/>
    </source>
</evidence>
<dbReference type="PANTHER" id="PTHR30008:SF0">
    <property type="entry name" value="EXODEOXYRIBONUCLEASE 7 LARGE SUBUNIT"/>
    <property type="match status" value="1"/>
</dbReference>
<feature type="coiled-coil region" evidence="7">
    <location>
        <begin position="270"/>
        <end position="309"/>
    </location>
</feature>
<sequence length="454" mass="50388">MALEDLFDDVPKVTVTQYTAAIKKTLEKRIPPAWVMGEISNLRAQSSGHLYFSLKDAGAQVPAVMFRGQASRLRFKPRDGMQVLAFGEISVYEPHGRYQLIVRELEESGEGRLYREFERLKRKLAGEGLFEQESKKPFPVLPLKVAIVTSPTGAALQDFVRILKRRSWGGTLHVYPVKVQGAGSAEEIEAAIRYANELGGYDLIVISRGGGSIEDLWSFNEERVARAVFESVIPVVSGVGHEIDFTLGDFAADVRAETPSGAAEMISTAYIETVDRLELARSELEDLAAERLEQLRNDLDRKRLGLKSASPVGALERSFLRIDELGTRFEGAYRSAVFSKRDRFRSLERRVLAHDVSQALGQWRERLDRLERRLDRSLVEKAGALRARLDVLGATLGALSPRATLERGYAILENEAGQPITGVAAVEQGAGVRAALSDGALDLRVEKVRRQEEV</sequence>
<proteinExistence type="inferred from homology"/>
<gene>
    <name evidence="5 10" type="primary">xseA</name>
    <name evidence="10" type="ORF">JIN87_08455</name>
</gene>
<dbReference type="GO" id="GO:0003676">
    <property type="term" value="F:nucleic acid binding"/>
    <property type="evidence" value="ECO:0007669"/>
    <property type="project" value="InterPro"/>
</dbReference>
<dbReference type="HAMAP" id="MF_00378">
    <property type="entry name" value="Exonuc_7_L"/>
    <property type="match status" value="1"/>
</dbReference>
<feature type="coiled-coil region" evidence="7">
    <location>
        <begin position="353"/>
        <end position="387"/>
    </location>
</feature>
<dbReference type="EMBL" id="JAENIL010000013">
    <property type="protein sequence ID" value="MBK1876895.1"/>
    <property type="molecule type" value="Genomic_DNA"/>
</dbReference>
<dbReference type="InterPro" id="IPR020579">
    <property type="entry name" value="Exonuc_VII_lsu_C"/>
</dbReference>
<feature type="domain" description="OB-fold nucleic acid binding" evidence="9">
    <location>
        <begin position="14"/>
        <end position="105"/>
    </location>
</feature>
<reference evidence="10" key="1">
    <citation type="submission" date="2021-01" db="EMBL/GenBank/DDBJ databases">
        <title>Modified the classification status of verrucomicrobia.</title>
        <authorList>
            <person name="Feng X."/>
        </authorList>
    </citation>
    <scope>NUCLEOTIDE SEQUENCE</scope>
    <source>
        <strain evidence="10">KCTC 13126</strain>
    </source>
</reference>
<evidence type="ECO:0000256" key="6">
    <source>
        <dbReference type="RuleBase" id="RU004355"/>
    </source>
</evidence>
<dbReference type="Pfam" id="PF02601">
    <property type="entry name" value="Exonuc_VII_L"/>
    <property type="match status" value="1"/>
</dbReference>
<comment type="function">
    <text evidence="5">Bidirectionally degrades single-stranded DNA into large acid-insoluble oligonucleotides, which are then degraded further into small acid-soluble oligonucleotides.</text>
</comment>
<evidence type="ECO:0000256" key="3">
    <source>
        <dbReference type="ARBA" id="ARBA00022801"/>
    </source>
</evidence>
<dbReference type="Pfam" id="PF13742">
    <property type="entry name" value="tRNA_anti_2"/>
    <property type="match status" value="1"/>
</dbReference>
<comment type="caution">
    <text evidence="10">The sequence shown here is derived from an EMBL/GenBank/DDBJ whole genome shotgun (WGS) entry which is preliminary data.</text>
</comment>
<dbReference type="InterPro" id="IPR025824">
    <property type="entry name" value="OB-fold_nuc-bd_dom"/>
</dbReference>
<name>A0A934RSR2_9BACT</name>
<dbReference type="PANTHER" id="PTHR30008">
    <property type="entry name" value="EXODEOXYRIBONUCLEASE 7 LARGE SUBUNIT"/>
    <property type="match status" value="1"/>
</dbReference>
<dbReference type="GO" id="GO:0006308">
    <property type="term" value="P:DNA catabolic process"/>
    <property type="evidence" value="ECO:0007669"/>
    <property type="project" value="UniProtKB-UniRule"/>
</dbReference>
<dbReference type="CDD" id="cd04489">
    <property type="entry name" value="ExoVII_LU_OBF"/>
    <property type="match status" value="1"/>
</dbReference>
<dbReference type="GO" id="GO:0009318">
    <property type="term" value="C:exodeoxyribonuclease VII complex"/>
    <property type="evidence" value="ECO:0007669"/>
    <property type="project" value="UniProtKB-UniRule"/>
</dbReference>
<evidence type="ECO:0000256" key="2">
    <source>
        <dbReference type="ARBA" id="ARBA00022722"/>
    </source>
</evidence>
<comment type="subunit">
    <text evidence="5">Heterooligomer composed of large and small subunits.</text>
</comment>
<evidence type="ECO:0000259" key="9">
    <source>
        <dbReference type="Pfam" id="PF13742"/>
    </source>
</evidence>
<dbReference type="Proteomes" id="UP000617628">
    <property type="component" value="Unassembled WGS sequence"/>
</dbReference>